<protein>
    <submittedName>
        <fullName evidence="8">Unannotated protein</fullName>
    </submittedName>
</protein>
<dbReference type="EMBL" id="CAEZTJ010000030">
    <property type="protein sequence ID" value="CAB4563862.1"/>
    <property type="molecule type" value="Genomic_DNA"/>
</dbReference>
<keyword evidence="2" id="KW-0902">Two-component regulatory system</keyword>
<dbReference type="Pfam" id="PF00486">
    <property type="entry name" value="Trans_reg_C"/>
    <property type="match status" value="1"/>
</dbReference>
<accession>A0A6J6DI89</accession>
<dbReference type="InterPro" id="IPR036388">
    <property type="entry name" value="WH-like_DNA-bd_sf"/>
</dbReference>
<dbReference type="Gene3D" id="3.40.50.2300">
    <property type="match status" value="1"/>
</dbReference>
<name>A0A6J6DI89_9ZZZZ</name>
<organism evidence="8">
    <name type="scientific">freshwater metagenome</name>
    <dbReference type="NCBI Taxonomy" id="449393"/>
    <lineage>
        <taxon>unclassified sequences</taxon>
        <taxon>metagenomes</taxon>
        <taxon>ecological metagenomes</taxon>
    </lineage>
</organism>
<evidence type="ECO:0000256" key="1">
    <source>
        <dbReference type="ARBA" id="ARBA00022553"/>
    </source>
</evidence>
<dbReference type="SMART" id="SM00862">
    <property type="entry name" value="Trans_reg_C"/>
    <property type="match status" value="1"/>
</dbReference>
<evidence type="ECO:0000256" key="3">
    <source>
        <dbReference type="ARBA" id="ARBA00023015"/>
    </source>
</evidence>
<dbReference type="AlphaFoldDB" id="A0A6J6DI89"/>
<dbReference type="PROSITE" id="PS50110">
    <property type="entry name" value="RESPONSE_REGULATORY"/>
    <property type="match status" value="1"/>
</dbReference>
<dbReference type="PROSITE" id="PS51755">
    <property type="entry name" value="OMPR_PHOB"/>
    <property type="match status" value="1"/>
</dbReference>
<dbReference type="GO" id="GO:0005829">
    <property type="term" value="C:cytosol"/>
    <property type="evidence" value="ECO:0007669"/>
    <property type="project" value="TreeGrafter"/>
</dbReference>
<keyword evidence="4" id="KW-0238">DNA-binding</keyword>
<evidence type="ECO:0000259" key="6">
    <source>
        <dbReference type="PROSITE" id="PS50110"/>
    </source>
</evidence>
<gene>
    <name evidence="8" type="ORF">UFOPK1650_00344</name>
</gene>
<sequence length="236" mass="26748">MTTNTALVIESNPIDRRFMQNALESWGLNVHAESDISRIRQNLSLNEFKLVLFHLVGDVMKTLDLLGWLRLHTHGALIPLIEDRSEFTEEMCVRAGADEIITKPIVQKLFLQRVNYQLDKQGAARANTDESYEFGALKLEVPLCEFRVGDRVVPLTKTEFLLTQAFMAEPERVISRPELLNVIKVKDGIGSSHLIDTHLSRLRLKIKENGGGDFIYSIRGLGVRFVAPEHLARRSS</sequence>
<dbReference type="GO" id="GO:0006355">
    <property type="term" value="P:regulation of DNA-templated transcription"/>
    <property type="evidence" value="ECO:0007669"/>
    <property type="project" value="InterPro"/>
</dbReference>
<dbReference type="GO" id="GO:0000976">
    <property type="term" value="F:transcription cis-regulatory region binding"/>
    <property type="evidence" value="ECO:0007669"/>
    <property type="project" value="TreeGrafter"/>
</dbReference>
<evidence type="ECO:0000256" key="2">
    <source>
        <dbReference type="ARBA" id="ARBA00023012"/>
    </source>
</evidence>
<keyword evidence="1" id="KW-0597">Phosphoprotein</keyword>
<dbReference type="PANTHER" id="PTHR48111:SF22">
    <property type="entry name" value="REGULATOR OF RPOS"/>
    <property type="match status" value="1"/>
</dbReference>
<dbReference type="Gene3D" id="1.10.10.10">
    <property type="entry name" value="Winged helix-like DNA-binding domain superfamily/Winged helix DNA-binding domain"/>
    <property type="match status" value="1"/>
</dbReference>
<evidence type="ECO:0000313" key="8">
    <source>
        <dbReference type="EMBL" id="CAB4563862.1"/>
    </source>
</evidence>
<dbReference type="InterPro" id="IPR001867">
    <property type="entry name" value="OmpR/PhoB-type_DNA-bd"/>
</dbReference>
<proteinExistence type="predicted"/>
<keyword evidence="5" id="KW-0804">Transcription</keyword>
<dbReference type="GO" id="GO:0000156">
    <property type="term" value="F:phosphorelay response regulator activity"/>
    <property type="evidence" value="ECO:0007669"/>
    <property type="project" value="TreeGrafter"/>
</dbReference>
<dbReference type="SUPFAM" id="SSF46894">
    <property type="entry name" value="C-terminal effector domain of the bipartite response regulators"/>
    <property type="match status" value="1"/>
</dbReference>
<dbReference type="InterPro" id="IPR016032">
    <property type="entry name" value="Sig_transdc_resp-reg_C-effctor"/>
</dbReference>
<evidence type="ECO:0000259" key="7">
    <source>
        <dbReference type="PROSITE" id="PS51755"/>
    </source>
</evidence>
<dbReference type="PANTHER" id="PTHR48111">
    <property type="entry name" value="REGULATOR OF RPOS"/>
    <property type="match status" value="1"/>
</dbReference>
<evidence type="ECO:0000256" key="5">
    <source>
        <dbReference type="ARBA" id="ARBA00023163"/>
    </source>
</evidence>
<feature type="domain" description="OmpR/PhoB-type" evidence="7">
    <location>
        <begin position="129"/>
        <end position="227"/>
    </location>
</feature>
<keyword evidence="3" id="KW-0805">Transcription regulation</keyword>
<dbReference type="CDD" id="cd00383">
    <property type="entry name" value="trans_reg_C"/>
    <property type="match status" value="1"/>
</dbReference>
<dbReference type="InterPro" id="IPR001789">
    <property type="entry name" value="Sig_transdc_resp-reg_receiver"/>
</dbReference>
<dbReference type="CDD" id="cd00156">
    <property type="entry name" value="REC"/>
    <property type="match status" value="1"/>
</dbReference>
<dbReference type="InterPro" id="IPR011006">
    <property type="entry name" value="CheY-like_superfamily"/>
</dbReference>
<dbReference type="SUPFAM" id="SSF52172">
    <property type="entry name" value="CheY-like"/>
    <property type="match status" value="1"/>
</dbReference>
<feature type="domain" description="Response regulatory" evidence="6">
    <location>
        <begin position="5"/>
        <end position="118"/>
    </location>
</feature>
<evidence type="ECO:0000256" key="4">
    <source>
        <dbReference type="ARBA" id="ARBA00023125"/>
    </source>
</evidence>
<dbReference type="InterPro" id="IPR039420">
    <property type="entry name" value="WalR-like"/>
</dbReference>
<reference evidence="8" key="1">
    <citation type="submission" date="2020-05" db="EMBL/GenBank/DDBJ databases">
        <authorList>
            <person name="Chiriac C."/>
            <person name="Salcher M."/>
            <person name="Ghai R."/>
            <person name="Kavagutti S V."/>
        </authorList>
    </citation>
    <scope>NUCLEOTIDE SEQUENCE</scope>
</reference>
<dbReference type="GO" id="GO:0032993">
    <property type="term" value="C:protein-DNA complex"/>
    <property type="evidence" value="ECO:0007669"/>
    <property type="project" value="TreeGrafter"/>
</dbReference>